<reference evidence="1" key="1">
    <citation type="submission" date="2021-06" db="EMBL/GenBank/DDBJ databases">
        <authorList>
            <person name="Kallberg Y."/>
            <person name="Tangrot J."/>
            <person name="Rosling A."/>
        </authorList>
    </citation>
    <scope>NUCLEOTIDE SEQUENCE</scope>
    <source>
        <strain evidence="1">BR232B</strain>
    </source>
</reference>
<dbReference type="SUPFAM" id="SSF52047">
    <property type="entry name" value="RNI-like"/>
    <property type="match status" value="1"/>
</dbReference>
<name>A0A9N9BTR5_9GLOM</name>
<organism evidence="1 2">
    <name type="scientific">Paraglomus brasilianum</name>
    <dbReference type="NCBI Taxonomy" id="144538"/>
    <lineage>
        <taxon>Eukaryota</taxon>
        <taxon>Fungi</taxon>
        <taxon>Fungi incertae sedis</taxon>
        <taxon>Mucoromycota</taxon>
        <taxon>Glomeromycotina</taxon>
        <taxon>Glomeromycetes</taxon>
        <taxon>Paraglomerales</taxon>
        <taxon>Paraglomeraceae</taxon>
        <taxon>Paraglomus</taxon>
    </lineage>
</organism>
<evidence type="ECO:0000313" key="2">
    <source>
        <dbReference type="Proteomes" id="UP000789739"/>
    </source>
</evidence>
<gene>
    <name evidence="1" type="ORF">PBRASI_LOCUS6340</name>
</gene>
<accession>A0A9N9BTR5</accession>
<evidence type="ECO:0000313" key="1">
    <source>
        <dbReference type="EMBL" id="CAG8575614.1"/>
    </source>
</evidence>
<comment type="caution">
    <text evidence="1">The sequence shown here is derived from an EMBL/GenBank/DDBJ whole genome shotgun (WGS) entry which is preliminary data.</text>
</comment>
<keyword evidence="2" id="KW-1185">Reference proteome</keyword>
<protein>
    <submittedName>
        <fullName evidence="1">6242_t:CDS:1</fullName>
    </submittedName>
</protein>
<proteinExistence type="predicted"/>
<dbReference type="AlphaFoldDB" id="A0A9N9BTR5"/>
<dbReference type="EMBL" id="CAJVPI010000832">
    <property type="protein sequence ID" value="CAG8575614.1"/>
    <property type="molecule type" value="Genomic_DNA"/>
</dbReference>
<dbReference type="Proteomes" id="UP000789739">
    <property type="component" value="Unassembled WGS sequence"/>
</dbReference>
<dbReference type="OrthoDB" id="2351154at2759"/>
<sequence length="283" mass="32471">MVRFDFPDIINEIVDSLKYDVHTLYDLSLVNRSWCTLVIPRLWANPFSYTSNAGGRSAEALVKVYLSCLPSYQKRSISKLIDIPERKVSIFNYPSYLKILPLDSITDTLSYVKNPGSDMKRIYVALLKLILQTSFGLKEARLFEEIPAEVIRYTDLPNSIRSISISTRIPSAKALVFISRQVHLEELLITSTTITKIECMTDDILKHKNTLKTLSICLAILPTENYHIIFSIASQMRRLEKLMIRAFFGITDWQMKQLSEGLKESMIYKSHTELSMTFIARGN</sequence>